<keyword evidence="4" id="KW-0804">Transcription</keyword>
<dbReference type="InterPro" id="IPR000847">
    <property type="entry name" value="LysR_HTH_N"/>
</dbReference>
<accession>A0A0A3I2D5</accession>
<feature type="domain" description="HTH lysR-type" evidence="5">
    <location>
        <begin position="1"/>
        <end position="58"/>
    </location>
</feature>
<dbReference type="Proteomes" id="UP000030416">
    <property type="component" value="Unassembled WGS sequence"/>
</dbReference>
<dbReference type="InterPro" id="IPR036390">
    <property type="entry name" value="WH_DNA-bd_sf"/>
</dbReference>
<dbReference type="InterPro" id="IPR005119">
    <property type="entry name" value="LysR_subst-bd"/>
</dbReference>
<sequence>MDLRKMYYFDATVKYQSFSRAAKALHISQPSLSNAIKSLEEEIDGPLIERTTKQFRLTELGQQFYERSKGLIAQFEVMETELKELAKGENLEIRLGMIESANYLFSQVIIAYQKLHPHNQITLIDTLYNQTVRQALLGLNVHGVITNQHIIDNEIKSELLYNEPYVVLIKKDHPFAKKEKITLADFAKESLIIGMPEFQTSAQILRVFEQENITPNIQYKIERFEMIKVLVEKGLGIAILPKNYVSQNLSDNLLTCTVHNENLNRNVYLCTMKDRTFPKSILTLFELIKKMG</sequence>
<organism evidence="6 7">
    <name type="scientific">Ureibacillus manganicus DSM 26584</name>
    <dbReference type="NCBI Taxonomy" id="1384049"/>
    <lineage>
        <taxon>Bacteria</taxon>
        <taxon>Bacillati</taxon>
        <taxon>Bacillota</taxon>
        <taxon>Bacilli</taxon>
        <taxon>Bacillales</taxon>
        <taxon>Caryophanaceae</taxon>
        <taxon>Ureibacillus</taxon>
    </lineage>
</organism>
<keyword evidence="3" id="KW-0238">DNA-binding</keyword>
<dbReference type="SUPFAM" id="SSF46785">
    <property type="entry name" value="Winged helix' DNA-binding domain"/>
    <property type="match status" value="1"/>
</dbReference>
<dbReference type="CDD" id="cd05466">
    <property type="entry name" value="PBP2_LTTR_substrate"/>
    <property type="match status" value="1"/>
</dbReference>
<dbReference type="PANTHER" id="PTHR30419:SF8">
    <property type="entry name" value="NITROGEN ASSIMILATION TRANSCRIPTIONAL ACTIVATOR-RELATED"/>
    <property type="match status" value="1"/>
</dbReference>
<evidence type="ECO:0000259" key="5">
    <source>
        <dbReference type="PROSITE" id="PS50931"/>
    </source>
</evidence>
<dbReference type="Gene3D" id="3.40.190.290">
    <property type="match status" value="1"/>
</dbReference>
<dbReference type="InterPro" id="IPR050950">
    <property type="entry name" value="HTH-type_LysR_regulators"/>
</dbReference>
<dbReference type="FunFam" id="1.10.10.10:FF:000001">
    <property type="entry name" value="LysR family transcriptional regulator"/>
    <property type="match status" value="1"/>
</dbReference>
<comment type="caution">
    <text evidence="6">The sequence shown here is derived from an EMBL/GenBank/DDBJ whole genome shotgun (WGS) entry which is preliminary data.</text>
</comment>
<dbReference type="Pfam" id="PF00126">
    <property type="entry name" value="HTH_1"/>
    <property type="match status" value="1"/>
</dbReference>
<dbReference type="EMBL" id="JPVN01000008">
    <property type="protein sequence ID" value="KGR78991.1"/>
    <property type="molecule type" value="Genomic_DNA"/>
</dbReference>
<dbReference type="PROSITE" id="PS50931">
    <property type="entry name" value="HTH_LYSR"/>
    <property type="match status" value="1"/>
</dbReference>
<dbReference type="AlphaFoldDB" id="A0A0A3I2D5"/>
<dbReference type="GO" id="GO:0003677">
    <property type="term" value="F:DNA binding"/>
    <property type="evidence" value="ECO:0007669"/>
    <property type="project" value="UniProtKB-KW"/>
</dbReference>
<evidence type="ECO:0000313" key="7">
    <source>
        <dbReference type="Proteomes" id="UP000030416"/>
    </source>
</evidence>
<dbReference type="GO" id="GO:0003700">
    <property type="term" value="F:DNA-binding transcription factor activity"/>
    <property type="evidence" value="ECO:0007669"/>
    <property type="project" value="InterPro"/>
</dbReference>
<name>A0A0A3I2D5_9BACL</name>
<dbReference type="eggNOG" id="COG0583">
    <property type="taxonomic scope" value="Bacteria"/>
</dbReference>
<comment type="similarity">
    <text evidence="1">Belongs to the LysR transcriptional regulatory family.</text>
</comment>
<dbReference type="GO" id="GO:0005829">
    <property type="term" value="C:cytosol"/>
    <property type="evidence" value="ECO:0007669"/>
    <property type="project" value="TreeGrafter"/>
</dbReference>
<evidence type="ECO:0000256" key="4">
    <source>
        <dbReference type="ARBA" id="ARBA00023163"/>
    </source>
</evidence>
<dbReference type="Pfam" id="PF03466">
    <property type="entry name" value="LysR_substrate"/>
    <property type="match status" value="1"/>
</dbReference>
<keyword evidence="7" id="KW-1185">Reference proteome</keyword>
<dbReference type="RefSeq" id="WP_036185105.1">
    <property type="nucleotide sequence ID" value="NZ_AVDA01000008.1"/>
</dbReference>
<evidence type="ECO:0000256" key="3">
    <source>
        <dbReference type="ARBA" id="ARBA00023125"/>
    </source>
</evidence>
<dbReference type="InterPro" id="IPR036388">
    <property type="entry name" value="WH-like_DNA-bd_sf"/>
</dbReference>
<dbReference type="SUPFAM" id="SSF53850">
    <property type="entry name" value="Periplasmic binding protein-like II"/>
    <property type="match status" value="1"/>
</dbReference>
<dbReference type="Gene3D" id="1.10.10.10">
    <property type="entry name" value="Winged helix-like DNA-binding domain superfamily/Winged helix DNA-binding domain"/>
    <property type="match status" value="1"/>
</dbReference>
<keyword evidence="2" id="KW-0805">Transcription regulation</keyword>
<evidence type="ECO:0000256" key="1">
    <source>
        <dbReference type="ARBA" id="ARBA00009437"/>
    </source>
</evidence>
<protein>
    <recommendedName>
        <fullName evidence="5">HTH lysR-type domain-containing protein</fullName>
    </recommendedName>
</protein>
<evidence type="ECO:0000256" key="2">
    <source>
        <dbReference type="ARBA" id="ARBA00023015"/>
    </source>
</evidence>
<dbReference type="STRING" id="1384049.CD29_08215"/>
<evidence type="ECO:0000313" key="6">
    <source>
        <dbReference type="EMBL" id="KGR78991.1"/>
    </source>
</evidence>
<proteinExistence type="inferred from homology"/>
<reference evidence="6 7" key="1">
    <citation type="submission" date="2014-02" db="EMBL/GenBank/DDBJ databases">
        <title>Draft genome sequence of Lysinibacillus manganicus DSM 26584T.</title>
        <authorList>
            <person name="Zhang F."/>
            <person name="Wang G."/>
            <person name="Zhang L."/>
        </authorList>
    </citation>
    <scope>NUCLEOTIDE SEQUENCE [LARGE SCALE GENOMIC DNA]</scope>
    <source>
        <strain evidence="6 7">DSM 26584</strain>
    </source>
</reference>
<dbReference type="PANTHER" id="PTHR30419">
    <property type="entry name" value="HTH-TYPE TRANSCRIPTIONAL REGULATOR YBHD"/>
    <property type="match status" value="1"/>
</dbReference>
<dbReference type="OrthoDB" id="9803735at2"/>
<dbReference type="PRINTS" id="PR00039">
    <property type="entry name" value="HTHLYSR"/>
</dbReference>
<gene>
    <name evidence="6" type="ORF">CD29_08215</name>
</gene>